<dbReference type="EMBL" id="JASMQD010000001">
    <property type="protein sequence ID" value="MDK2694750.1"/>
    <property type="molecule type" value="Genomic_DNA"/>
</dbReference>
<keyword evidence="7" id="KW-0012">Acyltransferase</keyword>
<dbReference type="Gene3D" id="1.25.40.10">
    <property type="entry name" value="Tetratricopeptide repeat domain"/>
    <property type="match status" value="2"/>
</dbReference>
<dbReference type="SUPFAM" id="SSF81901">
    <property type="entry name" value="HCP-like"/>
    <property type="match status" value="1"/>
</dbReference>
<evidence type="ECO:0000313" key="10">
    <source>
        <dbReference type="Proteomes" id="UP000324120"/>
    </source>
</evidence>
<dbReference type="Pfam" id="PF08238">
    <property type="entry name" value="Sel1"/>
    <property type="match status" value="5"/>
</dbReference>
<name>A0A0P7NUB2_ECOLX</name>
<proteinExistence type="predicted"/>
<reference evidence="2 11" key="1">
    <citation type="submission" date="2018-08" db="EMBL/GenBank/DDBJ databases">
        <authorList>
            <consortium name="GenomeTrakr network: Whole genome sequencing for foodborne pathogen traceback"/>
        </authorList>
    </citation>
    <scope>NUCLEOTIDE SEQUENCE [LARGE SCALE GENOMIC DNA]</scope>
    <source>
        <strain evidence="3">NC_STEC178</strain>
        <strain evidence="2 11">NC_STEC194</strain>
    </source>
</reference>
<dbReference type="GO" id="GO:0016746">
    <property type="term" value="F:acyltransferase activity"/>
    <property type="evidence" value="ECO:0007669"/>
    <property type="project" value="UniProtKB-KW"/>
</dbReference>
<feature type="chain" id="PRO_5015043787" evidence="1">
    <location>
        <begin position="19"/>
        <end position="287"/>
    </location>
</feature>
<evidence type="ECO:0000313" key="11">
    <source>
        <dbReference type="Proteomes" id="UP000587626"/>
    </source>
</evidence>
<gene>
    <name evidence="2" type="ORF">B6R15_004302</name>
    <name evidence="3" type="ORF">B6R31_001372</name>
    <name evidence="5" type="ORF">DU321_05905</name>
    <name evidence="6" type="ORF">FKO60_18790</name>
    <name evidence="7" type="ORF">NCTC9702_01351</name>
    <name evidence="4" type="ORF">QO046_10150</name>
</gene>
<dbReference type="PANTHER" id="PTHR43628:SF1">
    <property type="entry name" value="CHITIN SYNTHASE REGULATORY FACTOR 2-RELATED"/>
    <property type="match status" value="1"/>
</dbReference>
<dbReference type="Proteomes" id="UP000630371">
    <property type="component" value="Unassembled WGS sequence"/>
</dbReference>
<organism evidence="5 8">
    <name type="scientific">Escherichia coli</name>
    <dbReference type="NCBI Taxonomy" id="562"/>
    <lineage>
        <taxon>Bacteria</taxon>
        <taxon>Pseudomonadati</taxon>
        <taxon>Pseudomonadota</taxon>
        <taxon>Gammaproteobacteria</taxon>
        <taxon>Enterobacterales</taxon>
        <taxon>Enterobacteriaceae</taxon>
        <taxon>Escherichia</taxon>
    </lineage>
</organism>
<dbReference type="Proteomes" id="UP001223829">
    <property type="component" value="Unassembled WGS sequence"/>
</dbReference>
<evidence type="ECO:0000313" key="6">
    <source>
        <dbReference type="EMBL" id="TZE46574.1"/>
    </source>
</evidence>
<evidence type="ECO:0000313" key="5">
    <source>
        <dbReference type="EMBL" id="RRL49620.1"/>
    </source>
</evidence>
<protein>
    <submittedName>
        <fullName evidence="7">Putative lipoyl-binding dihydrolipamide acyltransferase</fullName>
    </submittedName>
    <submittedName>
        <fullName evidence="5">Sel1 repeat family protein</fullName>
    </submittedName>
    <submittedName>
        <fullName evidence="4">Tetratricopeptide repeat protein</fullName>
    </submittedName>
</protein>
<dbReference type="InterPro" id="IPR011990">
    <property type="entry name" value="TPR-like_helical_dom_sf"/>
</dbReference>
<evidence type="ECO:0000313" key="8">
    <source>
        <dbReference type="Proteomes" id="UP000272662"/>
    </source>
</evidence>
<reference evidence="6 10" key="4">
    <citation type="submission" date="2019-06" db="EMBL/GenBank/DDBJ databases">
        <title>The presence and diversity of blaCTX-M among Escherichia coli from urban wastewater and feedlot cattle, in Alberta, Canada.</title>
        <authorList>
            <person name="Cormier A.C."/>
            <person name="Chalmer G."/>
            <person name="Cook S.R."/>
            <person name="Zaheer R."/>
            <person name="Hannon S.J."/>
            <person name="Booker C.W."/>
            <person name="Read R."/>
            <person name="Gow S.P."/>
            <person name="Mcallister T.A."/>
            <person name="Boerlin P."/>
        </authorList>
    </citation>
    <scope>NUCLEOTIDE SEQUENCE [LARGE SCALE GENOMIC DNA]</scope>
    <source>
        <strain evidence="6 10">347</strain>
    </source>
</reference>
<dbReference type="Proteomes" id="UP000587626">
    <property type="component" value="Unassembled WGS sequence"/>
</dbReference>
<dbReference type="EMBL" id="LR134246">
    <property type="protein sequence ID" value="VED34184.1"/>
    <property type="molecule type" value="Genomic_DNA"/>
</dbReference>
<accession>A0A0P7NUB2</accession>
<dbReference type="AlphaFoldDB" id="A0A0P7NUB2"/>
<dbReference type="EMBL" id="RRVG01000004">
    <property type="protein sequence ID" value="RRL49620.1"/>
    <property type="molecule type" value="Genomic_DNA"/>
</dbReference>
<dbReference type="PANTHER" id="PTHR43628">
    <property type="entry name" value="ACTIVATOR OF C KINASE PROTEIN 1-RELATED"/>
    <property type="match status" value="1"/>
</dbReference>
<dbReference type="SMART" id="SM00671">
    <property type="entry name" value="SEL1"/>
    <property type="match status" value="6"/>
</dbReference>
<reference evidence="5 8" key="2">
    <citation type="submission" date="2018-11" db="EMBL/GenBank/DDBJ databases">
        <title>E. coli isolates of the female bladder.</title>
        <authorList>
            <person name="Garretto A."/>
            <person name="Miller-Ensminger T."/>
            <person name="Wolfe A.J."/>
            <person name="Putonti C."/>
        </authorList>
    </citation>
    <scope>NUCLEOTIDE SEQUENCE [LARGE SCALE GENOMIC DNA]</scope>
    <source>
        <strain evidence="5 8">UMB1727</strain>
    </source>
</reference>
<keyword evidence="7" id="KW-0808">Transferase</keyword>
<evidence type="ECO:0000256" key="1">
    <source>
        <dbReference type="SAM" id="SignalP"/>
    </source>
</evidence>
<dbReference type="EMBL" id="AATLXB010000074">
    <property type="protein sequence ID" value="EFM7862971.1"/>
    <property type="molecule type" value="Genomic_DNA"/>
</dbReference>
<sequence length="287" mass="32350">MRITIASIILIISATAIGAEDTPSHFDIPEQVLNNITKESRNKLQDIIAKAQHGDKASQTVMGLIYLNGLSESPSVKDINKAFYWLNLAAKQNYDEAEFYLGQIYHYGYDNTGPNYRIAIYWYEKAAEKGNEQAQINCANIYQFGPQEFQNINKAKYWLQKAVQKDNPIAHANLGIIGIQENKYAEAIPHLKIAAEKGQRLGQYNYGTLFFNGQGVPKDIRQAKYWFEKAATQNLPIAQITLGQIYAWGLDGNGINKEEALLWLNKAKAQGQFTDKQINAIISKKID</sequence>
<keyword evidence="1" id="KW-0732">Signal</keyword>
<evidence type="ECO:0000313" key="3">
    <source>
        <dbReference type="EMBL" id="EGD0647728.1"/>
    </source>
</evidence>
<feature type="signal peptide" evidence="1">
    <location>
        <begin position="1"/>
        <end position="18"/>
    </location>
</feature>
<reference evidence="7 9" key="3">
    <citation type="submission" date="2018-12" db="EMBL/GenBank/DDBJ databases">
        <authorList>
            <consortium name="Pathogen Informatics"/>
        </authorList>
    </citation>
    <scope>NUCLEOTIDE SEQUENCE [LARGE SCALE GENOMIC DNA]</scope>
    <source>
        <strain evidence="7 9">NCTC9702</strain>
    </source>
</reference>
<evidence type="ECO:0000313" key="9">
    <source>
        <dbReference type="Proteomes" id="UP000277930"/>
    </source>
</evidence>
<dbReference type="Proteomes" id="UP000324120">
    <property type="component" value="Unassembled WGS sequence"/>
</dbReference>
<dbReference type="OMA" id="ENSIGMC"/>
<evidence type="ECO:0000313" key="2">
    <source>
        <dbReference type="EMBL" id="EFM7862971.1"/>
    </source>
</evidence>
<dbReference type="EMBL" id="AAVQAW010000004">
    <property type="protein sequence ID" value="EGD0647728.1"/>
    <property type="molecule type" value="Genomic_DNA"/>
</dbReference>
<reference evidence="4" key="5">
    <citation type="submission" date="2023-05" db="EMBL/GenBank/DDBJ databases">
        <title>Efficient inhibition of multidrug-resistant Escherichia coli by a new antibiotic combination.</title>
        <authorList>
            <person name="Lin T."/>
        </authorList>
    </citation>
    <scope>NUCLEOTIDE SEQUENCE</scope>
    <source>
        <strain evidence="4">YmmD45</strain>
    </source>
</reference>
<evidence type="ECO:0000313" key="4">
    <source>
        <dbReference type="EMBL" id="MDK2694750.1"/>
    </source>
</evidence>
<dbReference type="EMBL" id="VHKY01000017">
    <property type="protein sequence ID" value="TZE46574.1"/>
    <property type="molecule type" value="Genomic_DNA"/>
</dbReference>
<dbReference type="Proteomes" id="UP000277930">
    <property type="component" value="Chromosome 1"/>
</dbReference>
<dbReference type="InterPro" id="IPR052945">
    <property type="entry name" value="Mitotic_Regulator"/>
</dbReference>
<dbReference type="InterPro" id="IPR006597">
    <property type="entry name" value="Sel1-like"/>
</dbReference>
<evidence type="ECO:0000313" key="7">
    <source>
        <dbReference type="EMBL" id="VED34184.1"/>
    </source>
</evidence>
<dbReference type="RefSeq" id="WP_001223109.1">
    <property type="nucleotide sequence ID" value="NZ_AP022173.1"/>
</dbReference>
<dbReference type="Proteomes" id="UP000272662">
    <property type="component" value="Unassembled WGS sequence"/>
</dbReference>